<dbReference type="AlphaFoldDB" id="A0A511BMJ0"/>
<keyword evidence="2" id="KW-0812">Transmembrane</keyword>
<comment type="caution">
    <text evidence="4">The sequence shown here is derived from an EMBL/GenBank/DDBJ whole genome shotgun (WGS) entry which is preliminary data.</text>
</comment>
<dbReference type="CDD" id="cd04179">
    <property type="entry name" value="DPM_DPG-synthase_like"/>
    <property type="match status" value="1"/>
</dbReference>
<dbReference type="GO" id="GO:0016740">
    <property type="term" value="F:transferase activity"/>
    <property type="evidence" value="ECO:0007669"/>
    <property type="project" value="UniProtKB-KW"/>
</dbReference>
<dbReference type="InterPro" id="IPR050256">
    <property type="entry name" value="Glycosyltransferase_2"/>
</dbReference>
<protein>
    <submittedName>
        <fullName evidence="4">Glycosyl transferase</fullName>
    </submittedName>
</protein>
<gene>
    <name evidence="4" type="ORF">SSA02_07220</name>
</gene>
<sequence length="337" mass="37015">MNAGEIHRSGSAEAPARQSPDRPPRVAVLVPCYNEEITIGAVVRDLRAALSDGDIHVEIHVYDNNSTDGTTEAARAAGALTRRERLQGKGHVIRRMFADIEADFYLLIDGDGTYEAAAAPRMLDLARTDGLDMVTGTRRHEARAAYRAGHVLGNRVLTGLVVALFGRGQSDMLSGYRVFSRRFVKSFPALSSGFETETELTVHALQLNMAVGEVETRYVERPEGSFSKLSTYRDGFRILGTIVNLLKQERPFLFFSAIGTICGILGLLVGSRAILDFMEFHRVPHLPSAVLAMGFELLAALSFVCGLILNSVALARQEVKRLSYLSYRAPLREWSGS</sequence>
<dbReference type="PANTHER" id="PTHR48090:SF7">
    <property type="entry name" value="RFBJ PROTEIN"/>
    <property type="match status" value="1"/>
</dbReference>
<feature type="domain" description="Glycosyltransferase 2-like" evidence="3">
    <location>
        <begin position="28"/>
        <end position="183"/>
    </location>
</feature>
<dbReference type="RefSeq" id="WP_147092493.1">
    <property type="nucleotide sequence ID" value="NZ_BJVC01000001.1"/>
</dbReference>
<dbReference type="Proteomes" id="UP000321405">
    <property type="component" value="Unassembled WGS sequence"/>
</dbReference>
<accession>A0A511BMJ0</accession>
<dbReference type="OrthoDB" id="3177103at2"/>
<reference evidence="4 5" key="1">
    <citation type="submission" date="2019-07" db="EMBL/GenBank/DDBJ databases">
        <title>Whole genome shotgun sequence of Swaminathania salitolerans NBRC 104436.</title>
        <authorList>
            <person name="Hosoyama A."/>
            <person name="Uohara A."/>
            <person name="Ohji S."/>
            <person name="Ichikawa N."/>
        </authorList>
    </citation>
    <scope>NUCLEOTIDE SEQUENCE [LARGE SCALE GENOMIC DNA]</scope>
    <source>
        <strain evidence="4 5">NBRC 104436</strain>
    </source>
</reference>
<evidence type="ECO:0000256" key="2">
    <source>
        <dbReference type="SAM" id="Phobius"/>
    </source>
</evidence>
<dbReference type="Gene3D" id="3.90.550.10">
    <property type="entry name" value="Spore Coat Polysaccharide Biosynthesis Protein SpsA, Chain A"/>
    <property type="match status" value="1"/>
</dbReference>
<dbReference type="InterPro" id="IPR001173">
    <property type="entry name" value="Glyco_trans_2-like"/>
</dbReference>
<feature type="transmembrane region" description="Helical" evidence="2">
    <location>
        <begin position="252"/>
        <end position="275"/>
    </location>
</feature>
<evidence type="ECO:0000313" key="5">
    <source>
        <dbReference type="Proteomes" id="UP000321405"/>
    </source>
</evidence>
<name>A0A511BMJ0_9PROT</name>
<keyword evidence="2" id="KW-1133">Transmembrane helix</keyword>
<dbReference type="Pfam" id="PF00535">
    <property type="entry name" value="Glycos_transf_2"/>
    <property type="match status" value="1"/>
</dbReference>
<dbReference type="InterPro" id="IPR029044">
    <property type="entry name" value="Nucleotide-diphossugar_trans"/>
</dbReference>
<organism evidence="4 5">
    <name type="scientific">Swaminathania salitolerans</name>
    <dbReference type="NCBI Taxonomy" id="182838"/>
    <lineage>
        <taxon>Bacteria</taxon>
        <taxon>Pseudomonadati</taxon>
        <taxon>Pseudomonadota</taxon>
        <taxon>Alphaproteobacteria</taxon>
        <taxon>Acetobacterales</taxon>
        <taxon>Acetobacteraceae</taxon>
        <taxon>Swaminathania</taxon>
    </lineage>
</organism>
<dbReference type="PANTHER" id="PTHR48090">
    <property type="entry name" value="UNDECAPRENYL-PHOSPHATE 4-DEOXY-4-FORMAMIDO-L-ARABINOSE TRANSFERASE-RELATED"/>
    <property type="match status" value="1"/>
</dbReference>
<evidence type="ECO:0000256" key="1">
    <source>
        <dbReference type="SAM" id="MobiDB-lite"/>
    </source>
</evidence>
<evidence type="ECO:0000313" key="4">
    <source>
        <dbReference type="EMBL" id="GEL01559.1"/>
    </source>
</evidence>
<proteinExistence type="predicted"/>
<keyword evidence="4" id="KW-0808">Transferase</keyword>
<keyword evidence="2" id="KW-0472">Membrane</keyword>
<dbReference type="EMBL" id="BJVC01000001">
    <property type="protein sequence ID" value="GEL01559.1"/>
    <property type="molecule type" value="Genomic_DNA"/>
</dbReference>
<keyword evidence="5" id="KW-1185">Reference proteome</keyword>
<feature type="region of interest" description="Disordered" evidence="1">
    <location>
        <begin position="1"/>
        <end position="24"/>
    </location>
</feature>
<evidence type="ECO:0000259" key="3">
    <source>
        <dbReference type="Pfam" id="PF00535"/>
    </source>
</evidence>
<feature type="compositionally biased region" description="Basic and acidic residues" evidence="1">
    <location>
        <begin position="1"/>
        <end position="10"/>
    </location>
</feature>
<dbReference type="SUPFAM" id="SSF53448">
    <property type="entry name" value="Nucleotide-diphospho-sugar transferases"/>
    <property type="match status" value="1"/>
</dbReference>
<feature type="transmembrane region" description="Helical" evidence="2">
    <location>
        <begin position="295"/>
        <end position="315"/>
    </location>
</feature>